<accession>A0A1Y1XN26</accession>
<evidence type="ECO:0000256" key="2">
    <source>
        <dbReference type="ARBA" id="ARBA00022737"/>
    </source>
</evidence>
<keyword evidence="1" id="KW-0433">Leucine-rich repeat</keyword>
<reference evidence="3 4" key="1">
    <citation type="submission" date="2016-08" db="EMBL/GenBank/DDBJ databases">
        <title>A Parts List for Fungal Cellulosomes Revealed by Comparative Genomics.</title>
        <authorList>
            <consortium name="DOE Joint Genome Institute"/>
            <person name="Haitjema C.H."/>
            <person name="Gilmore S.P."/>
            <person name="Henske J.K."/>
            <person name="Solomon K.V."/>
            <person name="De Groot R."/>
            <person name="Kuo A."/>
            <person name="Mondo S.J."/>
            <person name="Salamov A.A."/>
            <person name="Labutti K."/>
            <person name="Zhao Z."/>
            <person name="Chiniquy J."/>
            <person name="Barry K."/>
            <person name="Brewer H.M."/>
            <person name="Purvine S.O."/>
            <person name="Wright A.T."/>
            <person name="Boxma B."/>
            <person name="Van Alen T."/>
            <person name="Hackstein J.H."/>
            <person name="Baker S.E."/>
            <person name="Grigoriev I.V."/>
            <person name="O'Malley M.A."/>
        </authorList>
    </citation>
    <scope>NUCLEOTIDE SEQUENCE [LARGE SCALE GENOMIC DNA]</scope>
    <source>
        <strain evidence="3 4">S4</strain>
    </source>
</reference>
<evidence type="ECO:0000256" key="1">
    <source>
        <dbReference type="ARBA" id="ARBA00022614"/>
    </source>
</evidence>
<dbReference type="InterPro" id="IPR050836">
    <property type="entry name" value="SDS22/Internalin_LRR"/>
</dbReference>
<dbReference type="InterPro" id="IPR001611">
    <property type="entry name" value="Leu-rich_rpt"/>
</dbReference>
<name>A0A1Y1XN26_9FUNG</name>
<dbReference type="Proteomes" id="UP000193944">
    <property type="component" value="Unassembled WGS sequence"/>
</dbReference>
<keyword evidence="2" id="KW-0677">Repeat</keyword>
<organism evidence="3 4">
    <name type="scientific">Anaeromyces robustus</name>
    <dbReference type="NCBI Taxonomy" id="1754192"/>
    <lineage>
        <taxon>Eukaryota</taxon>
        <taxon>Fungi</taxon>
        <taxon>Fungi incertae sedis</taxon>
        <taxon>Chytridiomycota</taxon>
        <taxon>Chytridiomycota incertae sedis</taxon>
        <taxon>Neocallimastigomycetes</taxon>
        <taxon>Neocallimastigales</taxon>
        <taxon>Neocallimastigaceae</taxon>
        <taxon>Anaeromyces</taxon>
    </lineage>
</organism>
<dbReference type="SMART" id="SM00369">
    <property type="entry name" value="LRR_TYP"/>
    <property type="match status" value="12"/>
</dbReference>
<proteinExistence type="predicted"/>
<evidence type="ECO:0000313" key="4">
    <source>
        <dbReference type="Proteomes" id="UP000193944"/>
    </source>
</evidence>
<dbReference type="EMBL" id="MCFG01000012">
    <property type="protein sequence ID" value="ORX87123.1"/>
    <property type="molecule type" value="Genomic_DNA"/>
</dbReference>
<dbReference type="Pfam" id="PF14580">
    <property type="entry name" value="LRR_9"/>
    <property type="match status" value="1"/>
</dbReference>
<keyword evidence="4" id="KW-1185">Reference proteome</keyword>
<dbReference type="Pfam" id="PF13855">
    <property type="entry name" value="LRR_8"/>
    <property type="match status" value="1"/>
</dbReference>
<dbReference type="InterPro" id="IPR003591">
    <property type="entry name" value="Leu-rich_rpt_typical-subtyp"/>
</dbReference>
<dbReference type="PANTHER" id="PTHR46652">
    <property type="entry name" value="LEUCINE-RICH REPEAT AND IQ DOMAIN-CONTAINING PROTEIN 1-RELATED"/>
    <property type="match status" value="1"/>
</dbReference>
<dbReference type="PROSITE" id="PS51450">
    <property type="entry name" value="LRR"/>
    <property type="match status" value="15"/>
</dbReference>
<protein>
    <submittedName>
        <fullName evidence="3">L domain-like protein</fullName>
    </submittedName>
</protein>
<reference evidence="3 4" key="2">
    <citation type="submission" date="2016-08" db="EMBL/GenBank/DDBJ databases">
        <title>Pervasive Adenine N6-methylation of Active Genes in Fungi.</title>
        <authorList>
            <consortium name="DOE Joint Genome Institute"/>
            <person name="Mondo S.J."/>
            <person name="Dannebaum R.O."/>
            <person name="Kuo R.C."/>
            <person name="Labutti K."/>
            <person name="Haridas S."/>
            <person name="Kuo A."/>
            <person name="Salamov A."/>
            <person name="Ahrendt S.R."/>
            <person name="Lipzen A."/>
            <person name="Sullivan W."/>
            <person name="Andreopoulos W.B."/>
            <person name="Clum A."/>
            <person name="Lindquist E."/>
            <person name="Daum C."/>
            <person name="Ramamoorthy G.K."/>
            <person name="Gryganskyi A."/>
            <person name="Culley D."/>
            <person name="Magnuson J.K."/>
            <person name="James T.Y."/>
            <person name="O'Malley M.A."/>
            <person name="Stajich J.E."/>
            <person name="Spatafora J.W."/>
            <person name="Visel A."/>
            <person name="Grigoriev I.V."/>
        </authorList>
    </citation>
    <scope>NUCLEOTIDE SEQUENCE [LARGE SCALE GENOMIC DNA]</scope>
    <source>
        <strain evidence="3 4">S4</strain>
    </source>
</reference>
<dbReference type="Gene3D" id="3.80.10.10">
    <property type="entry name" value="Ribonuclease Inhibitor"/>
    <property type="match status" value="7"/>
</dbReference>
<evidence type="ECO:0000313" key="3">
    <source>
        <dbReference type="EMBL" id="ORX87123.1"/>
    </source>
</evidence>
<dbReference type="InterPro" id="IPR032675">
    <property type="entry name" value="LRR_dom_sf"/>
</dbReference>
<dbReference type="SMART" id="SM00365">
    <property type="entry name" value="LRR_SD22"/>
    <property type="match status" value="16"/>
</dbReference>
<sequence length="1309" mass="152634">MEHSRNKSTVDKDTEAIIKHNELQNVKNPYEVEYIEMCHFNLTKMECLNKFSNLVSLCIIAQDIEEIEGLKNACQLERLWICETKISKIKGLDACTKLEELYLYSNKIKKIEGLNNNIHIKKLWIFSNEIENIENISHLKQLEDLNISGNKIKYIKNSLAENTNLKILSIAGNKLSSFHDILNLTRLLKLETLILSSQLFTNNPICELLNYQTYIIFHMTYIKRLDDIDITDESRKTVASTIIKKRMYYSTQIQAIHRNQNFLVRFLKATYLQRTCILEDEIKKSYIRIRTLQRLLYEHENKLCKHDKLMENNINKTISDLMKSIQMNWNSINQIQNSIIKTRTHIEYQSDIEIRKLQLELETGGNIRLEKMMIGSEWYNFGSKFLLSEVLSSSANIRCENIKINRISLIYNRHIYKMFDNFVNQYPKIKKETPLYVTFTVVNKKHNSAEPEIFSIIENGFTQSNYKWTINGNIITHKTLKTPVFEKGCYHYTIISRAYTKKMVMHSLNSKRKEVREDPNSEYDDVIVEAIRPEYLVEYFVDEDVSKKRPPIEQYIIEVSNSNQLSNLNMSYAIRPYIETILEREMKEPIKKYIVPALSNESEESVIEKINTLTASNLNITAEVIESTKTINLTGSSIKKIEDFASFIGIKKLILCNNKLKSVNGIESLMNLEFLDLSFNELKKLDFLKSMKKLIQLEMLSNLITDVTTCNWEEYTPNLIIADFRFNPIFNRKYYQKWMICHCHKLEYLDGLRINKKNRFQGNYINNDFIINNSSIQPFLIQQLSMRKKWGENSSSRLNEYSVIGNMIKFSFNDILPYISLLELDNCNLIDISKFSFENFINLRWLSLRNNYLKDIGSLMTCSKLIELSIDNNDIEYIDFLSSLKYLQKLNASSNKIMLFDPKAEFVSLTQLNLENNSIRNLKGMKKLTSLMELYLGNNYISETSNIFFLKELQKFIILDLTGNSICNIKNYRLFIIYHLSKLKVLDGVANTLKEYSDSREIYLGLLTTDILLQHIGKSQLTTITKLDLRNCKIKNIECFDKIELNQLIILNMDNNNINSLEGLRKLSGLKYLSLNNNKIEKLVSNNYMMNNLPIVFPKLEELHLGGNLIQRIPDISNVKFPSLKLLFLNNNKINKIERFNTMPTLIELIINKNHIKTIDDDGFDGLYNLKELQIKENCLKSIANLNALSSLRRLHLTANRIQDINELGKLSLPNLIEISIAQNPVMKKMGYRYTLILRLPRLLAIDGNEITPEEKEKAIDYNLDGMNNWDERSIPMQKHPSLVSSTKIKCPIKVTAMVFDAESSIQTK</sequence>
<dbReference type="OrthoDB" id="266138at2759"/>
<dbReference type="STRING" id="1754192.A0A1Y1XN26"/>
<dbReference type="SUPFAM" id="SSF52058">
    <property type="entry name" value="L domain-like"/>
    <property type="match status" value="2"/>
</dbReference>
<gene>
    <name evidence="3" type="ORF">BCR32DRAFT_289522</name>
</gene>
<comment type="caution">
    <text evidence="3">The sequence shown here is derived from an EMBL/GenBank/DDBJ whole genome shotgun (WGS) entry which is preliminary data.</text>
</comment>
<dbReference type="PANTHER" id="PTHR46652:SF3">
    <property type="entry name" value="LEUCINE-RICH REPEAT-CONTAINING PROTEIN 9"/>
    <property type="match status" value="1"/>
</dbReference>